<evidence type="ECO:0000313" key="3">
    <source>
        <dbReference type="Proteomes" id="UP000183832"/>
    </source>
</evidence>
<evidence type="ECO:0000313" key="2">
    <source>
        <dbReference type="EMBL" id="CRK99162.1"/>
    </source>
</evidence>
<protein>
    <submittedName>
        <fullName evidence="2">CLUMA_CG012531, isoform A</fullName>
    </submittedName>
</protein>
<gene>
    <name evidence="2" type="ORF">CLUMA_CG012531</name>
</gene>
<keyword evidence="3" id="KW-1185">Reference proteome</keyword>
<feature type="transmembrane region" description="Helical" evidence="1">
    <location>
        <begin position="64"/>
        <end position="85"/>
    </location>
</feature>
<organism evidence="2 3">
    <name type="scientific">Clunio marinus</name>
    <dbReference type="NCBI Taxonomy" id="568069"/>
    <lineage>
        <taxon>Eukaryota</taxon>
        <taxon>Metazoa</taxon>
        <taxon>Ecdysozoa</taxon>
        <taxon>Arthropoda</taxon>
        <taxon>Hexapoda</taxon>
        <taxon>Insecta</taxon>
        <taxon>Pterygota</taxon>
        <taxon>Neoptera</taxon>
        <taxon>Endopterygota</taxon>
        <taxon>Diptera</taxon>
        <taxon>Nematocera</taxon>
        <taxon>Chironomoidea</taxon>
        <taxon>Chironomidae</taxon>
        <taxon>Clunio</taxon>
    </lineage>
</organism>
<keyword evidence="1" id="KW-0472">Membrane</keyword>
<dbReference type="AlphaFoldDB" id="A0A1J1IHB7"/>
<name>A0A1J1IHB7_9DIPT</name>
<proteinExistence type="predicted"/>
<accession>A0A1J1IHB7</accession>
<sequence>MNVIELNCNAAEISHEILCLNINSSILKANSEKPNKIIKAILPTHHQEQQPRKKNKTKNWMMDLIVGSFDILVMANFEFMVMAKIPKTKLLKAFRDFPIQDVLLLIKKTLKIAPQALMRIHYNHELLHRLKCLNQQLTINAHDQR</sequence>
<evidence type="ECO:0000256" key="1">
    <source>
        <dbReference type="SAM" id="Phobius"/>
    </source>
</evidence>
<keyword evidence="1" id="KW-0812">Transmembrane</keyword>
<keyword evidence="1" id="KW-1133">Transmembrane helix</keyword>
<reference evidence="2 3" key="1">
    <citation type="submission" date="2015-04" db="EMBL/GenBank/DDBJ databases">
        <authorList>
            <person name="Syromyatnikov M.Y."/>
            <person name="Popov V.N."/>
        </authorList>
    </citation>
    <scope>NUCLEOTIDE SEQUENCE [LARGE SCALE GENOMIC DNA]</scope>
</reference>
<dbReference type="Proteomes" id="UP000183832">
    <property type="component" value="Unassembled WGS sequence"/>
</dbReference>
<dbReference type="EMBL" id="CVRI01000049">
    <property type="protein sequence ID" value="CRK99162.1"/>
    <property type="molecule type" value="Genomic_DNA"/>
</dbReference>